<keyword evidence="3 5" id="KW-0378">Hydrolase</keyword>
<dbReference type="GO" id="GO:0009318">
    <property type="term" value="C:exodeoxyribonuclease VII complex"/>
    <property type="evidence" value="ECO:0007669"/>
    <property type="project" value="UniProtKB-UniRule"/>
</dbReference>
<dbReference type="NCBIfam" id="TIGR00237">
    <property type="entry name" value="xseA"/>
    <property type="match status" value="1"/>
</dbReference>
<evidence type="ECO:0000256" key="6">
    <source>
        <dbReference type="RuleBase" id="RU004355"/>
    </source>
</evidence>
<dbReference type="RefSeq" id="WP_081265398.1">
    <property type="nucleotide sequence ID" value="NZ_FLLR01000079.1"/>
</dbReference>
<name>A0AA45UTQ4_ANAPH</name>
<dbReference type="EC" id="3.1.11.6" evidence="5"/>
<dbReference type="GO" id="GO:0003676">
    <property type="term" value="F:nucleic acid binding"/>
    <property type="evidence" value="ECO:0007669"/>
    <property type="project" value="InterPro"/>
</dbReference>
<dbReference type="InterPro" id="IPR020579">
    <property type="entry name" value="Exonuc_VII_lsu_C"/>
</dbReference>
<evidence type="ECO:0000256" key="3">
    <source>
        <dbReference type="ARBA" id="ARBA00022801"/>
    </source>
</evidence>
<comment type="caution">
    <text evidence="9">The sequence shown here is derived from an EMBL/GenBank/DDBJ whole genome shotgun (WGS) entry which is preliminary data.</text>
</comment>
<evidence type="ECO:0000259" key="8">
    <source>
        <dbReference type="Pfam" id="PF13742"/>
    </source>
</evidence>
<comment type="catalytic activity">
    <reaction evidence="5 6">
        <text>Exonucleolytic cleavage in either 5'- to 3'- or 3'- to 5'-direction to yield nucleoside 5'-phosphates.</text>
        <dbReference type="EC" id="3.1.11.6"/>
    </reaction>
</comment>
<evidence type="ECO:0000256" key="4">
    <source>
        <dbReference type="ARBA" id="ARBA00022839"/>
    </source>
</evidence>
<evidence type="ECO:0000313" key="10">
    <source>
        <dbReference type="Proteomes" id="UP000078419"/>
    </source>
</evidence>
<dbReference type="GO" id="GO:0006308">
    <property type="term" value="P:DNA catabolic process"/>
    <property type="evidence" value="ECO:0007669"/>
    <property type="project" value="UniProtKB-UniRule"/>
</dbReference>
<keyword evidence="1 5" id="KW-0963">Cytoplasm</keyword>
<protein>
    <recommendedName>
        <fullName evidence="5">Exodeoxyribonuclease 7 large subunit</fullName>
        <ecNumber evidence="5">3.1.11.6</ecNumber>
    </recommendedName>
    <alternativeName>
        <fullName evidence="5">Exodeoxyribonuclease VII large subunit</fullName>
        <shortName evidence="5">Exonuclease VII large subunit</shortName>
    </alternativeName>
</protein>
<keyword evidence="2 5" id="KW-0540">Nuclease</keyword>
<dbReference type="Pfam" id="PF02601">
    <property type="entry name" value="Exonuc_VII_L"/>
    <property type="match status" value="1"/>
</dbReference>
<dbReference type="PANTHER" id="PTHR30008:SF0">
    <property type="entry name" value="EXODEOXYRIBONUCLEASE 7 LARGE SUBUNIT"/>
    <property type="match status" value="1"/>
</dbReference>
<evidence type="ECO:0000256" key="1">
    <source>
        <dbReference type="ARBA" id="ARBA00022490"/>
    </source>
</evidence>
<evidence type="ECO:0000256" key="5">
    <source>
        <dbReference type="HAMAP-Rule" id="MF_00378"/>
    </source>
</evidence>
<dbReference type="Proteomes" id="UP000078419">
    <property type="component" value="Unassembled WGS sequence"/>
</dbReference>
<dbReference type="InterPro" id="IPR025824">
    <property type="entry name" value="OB-fold_nuc-bd_dom"/>
</dbReference>
<reference evidence="10" key="1">
    <citation type="submission" date="2016-03" db="EMBL/GenBank/DDBJ databases">
        <authorList>
            <person name="Loux Valentin"/>
        </authorList>
    </citation>
    <scope>NUCLEOTIDE SEQUENCE [LARGE SCALE GENOMIC DNA]</scope>
    <source>
        <strain evidence="10">C1</strain>
    </source>
</reference>
<dbReference type="HAMAP" id="MF_00378">
    <property type="entry name" value="Exonuc_7_L"/>
    <property type="match status" value="1"/>
</dbReference>
<dbReference type="AlphaFoldDB" id="A0AA45UTQ4"/>
<comment type="function">
    <text evidence="5">Bidirectionally degrades single-stranded DNA into large acid-insoluble oligonucleotides, which are then degraded further into small acid-soluble oligonucleotides.</text>
</comment>
<evidence type="ECO:0000256" key="2">
    <source>
        <dbReference type="ARBA" id="ARBA00022722"/>
    </source>
</evidence>
<dbReference type="InterPro" id="IPR003753">
    <property type="entry name" value="Exonuc_VII_L"/>
</dbReference>
<sequence>MQVTLLRSFSNDIPEFTVTEITGVLQRFMQETFYSIKVRGEISGLSRPNSGHVYFTLKDSNSVINAVCWNGTRLKVQFCDGLEVVCTGYLSVYQSKYQLIVTDMTLAGYGKLAAMLAELKKKLELEGLFSPARKKKLPFLPTKIGVITSPTGAVISDIISRVKQRFPSNVVVWPVQVQGDRASAMVIEAIKGFNSFADPPHVIIVARGGGSFEDLWPFNDEELARTVAASKIPIVSAIGHETDFTIIDYAADLRASTPTAAVELVLPEKSKLLASINEKFVRTKISFERIVKMQEYRLLRLYGILTEKKNSLLQKSRVALEYQQKIRYLLQVSLLRKRQYLESLIQRLSYYDSKHILGVGYAIVRDEHEKQISSVEALSTNDTITIELKDGKRRAIII</sequence>
<dbReference type="EMBL" id="FLLR01000079">
    <property type="protein sequence ID" value="SBO14821.1"/>
    <property type="molecule type" value="Genomic_DNA"/>
</dbReference>
<dbReference type="PANTHER" id="PTHR30008">
    <property type="entry name" value="EXODEOXYRIBONUCLEASE 7 LARGE SUBUNIT"/>
    <property type="match status" value="1"/>
</dbReference>
<evidence type="ECO:0000259" key="7">
    <source>
        <dbReference type="Pfam" id="PF02601"/>
    </source>
</evidence>
<dbReference type="GO" id="GO:0005737">
    <property type="term" value="C:cytoplasm"/>
    <property type="evidence" value="ECO:0007669"/>
    <property type="project" value="UniProtKB-SubCell"/>
</dbReference>
<comment type="subunit">
    <text evidence="5">Heterooligomer composed of large and small subunits.</text>
</comment>
<evidence type="ECO:0000313" key="9">
    <source>
        <dbReference type="EMBL" id="SBO14821.1"/>
    </source>
</evidence>
<feature type="domain" description="Exonuclease VII large subunit C-terminal" evidence="7">
    <location>
        <begin position="128"/>
        <end position="324"/>
    </location>
</feature>
<organism evidence="9 10">
    <name type="scientific">Anaplasma phagocytophilum</name>
    <name type="common">Ehrlichia phagocytophila</name>
    <dbReference type="NCBI Taxonomy" id="948"/>
    <lineage>
        <taxon>Bacteria</taxon>
        <taxon>Pseudomonadati</taxon>
        <taxon>Pseudomonadota</taxon>
        <taxon>Alphaproteobacteria</taxon>
        <taxon>Rickettsiales</taxon>
        <taxon>Anaplasmataceae</taxon>
        <taxon>Anaplasma</taxon>
        <taxon>phagocytophilum group</taxon>
    </lineage>
</organism>
<dbReference type="GO" id="GO:0008855">
    <property type="term" value="F:exodeoxyribonuclease VII activity"/>
    <property type="evidence" value="ECO:0007669"/>
    <property type="project" value="UniProtKB-UniRule"/>
</dbReference>
<keyword evidence="4 5" id="KW-0269">Exonuclease</keyword>
<dbReference type="Pfam" id="PF13742">
    <property type="entry name" value="tRNA_anti_2"/>
    <property type="match status" value="1"/>
</dbReference>
<dbReference type="CDD" id="cd04489">
    <property type="entry name" value="ExoVII_LU_OBF"/>
    <property type="match status" value="1"/>
</dbReference>
<comment type="similarity">
    <text evidence="5 6">Belongs to the XseA family.</text>
</comment>
<accession>A0AA45UTQ4</accession>
<proteinExistence type="inferred from homology"/>
<gene>
    <name evidence="5 9" type="primary">xseA</name>
    <name evidence="9" type="ORF">ANAPC1_01191</name>
</gene>
<feature type="domain" description="OB-fold nucleic acid binding" evidence="8">
    <location>
        <begin position="16"/>
        <end position="104"/>
    </location>
</feature>
<comment type="subcellular location">
    <subcellularLocation>
        <location evidence="5 6">Cytoplasm</location>
    </subcellularLocation>
</comment>